<dbReference type="Pfam" id="PF07980">
    <property type="entry name" value="SusD_RagB"/>
    <property type="match status" value="1"/>
</dbReference>
<gene>
    <name evidence="7" type="ORF">NCTC11432_01430</name>
</gene>
<keyword evidence="4" id="KW-0472">Membrane</keyword>
<comment type="similarity">
    <text evidence="2">Belongs to the SusD family.</text>
</comment>
<dbReference type="RefSeq" id="WP_002978343.1">
    <property type="nucleotide sequence ID" value="NZ_CP068486.1"/>
</dbReference>
<dbReference type="GO" id="GO:0009279">
    <property type="term" value="C:cell outer membrane"/>
    <property type="evidence" value="ECO:0007669"/>
    <property type="project" value="UniProtKB-SubCell"/>
</dbReference>
<evidence type="ECO:0000256" key="5">
    <source>
        <dbReference type="ARBA" id="ARBA00023237"/>
    </source>
</evidence>
<evidence type="ECO:0000256" key="1">
    <source>
        <dbReference type="ARBA" id="ARBA00004442"/>
    </source>
</evidence>
<organism evidence="7 8">
    <name type="scientific">Chryseobacterium gleum</name>
    <name type="common">Flavobacterium gleum</name>
    <dbReference type="NCBI Taxonomy" id="250"/>
    <lineage>
        <taxon>Bacteria</taxon>
        <taxon>Pseudomonadati</taxon>
        <taxon>Bacteroidota</taxon>
        <taxon>Flavobacteriia</taxon>
        <taxon>Flavobacteriales</taxon>
        <taxon>Weeksellaceae</taxon>
        <taxon>Chryseobacterium group</taxon>
        <taxon>Chryseobacterium</taxon>
    </lineage>
</organism>
<dbReference type="STRING" id="525257.HMPREF0204_13037"/>
<dbReference type="InterPro" id="IPR011990">
    <property type="entry name" value="TPR-like_helical_dom_sf"/>
</dbReference>
<keyword evidence="3" id="KW-0732">Signal</keyword>
<evidence type="ECO:0000313" key="7">
    <source>
        <dbReference type="EMBL" id="VEE06015.1"/>
    </source>
</evidence>
<dbReference type="SUPFAM" id="SSF48452">
    <property type="entry name" value="TPR-like"/>
    <property type="match status" value="1"/>
</dbReference>
<evidence type="ECO:0000256" key="4">
    <source>
        <dbReference type="ARBA" id="ARBA00023136"/>
    </source>
</evidence>
<dbReference type="InterPro" id="IPR012944">
    <property type="entry name" value="SusD_RagB_dom"/>
</dbReference>
<accession>A0A3S4R0Q1</accession>
<dbReference type="OrthoDB" id="621570at2"/>
<name>A0A3S4R0Q1_CHRGE</name>
<feature type="domain" description="RagB/SusD" evidence="6">
    <location>
        <begin position="180"/>
        <end position="457"/>
    </location>
</feature>
<evidence type="ECO:0000313" key="8">
    <source>
        <dbReference type="Proteomes" id="UP000279227"/>
    </source>
</evidence>
<dbReference type="GeneID" id="93021433"/>
<sequence length="457" mass="51926">MRNKYNILFLFGITAFNFISCDNLIEPDQPTNQISSTDVYSNVGNADAVLSNLYAELQYNSVLSGGTRGLGALLGSYADDLDNYMAASQTAYLDIYNTQVLPTNTVLKTLWTNAYKEIYICNSIIEGVSKSSSIKDEDKNRIIGEAVLIRSIIHLRLTQIFGDIPYVTSSDYTINQSIGKSASGQVLMNIINDLETVKDYLKNDYRNAERIYPNRYIAVMLLCQSNMLLEQWEKARMYAEEIIASPLYQLNTDLNLTFKKDGKHIMWQLKPLKAGDATEEAKLYLISSVPQNYALSNNLVSTFTSTDLRKSLWIKTITSGSNTYYGSIKYKNSSSNTNEYSIVFRIEEVYCMMAEILARQNNVSDALTYINKIRNRAGLANISNTISKDQLLNEILAEKRREFFTDGGLRFFDLKRFDRLGDLSPNKPNWQNFRSLWPIPQSELILNPNLNPQNPGY</sequence>
<evidence type="ECO:0000256" key="3">
    <source>
        <dbReference type="ARBA" id="ARBA00022729"/>
    </source>
</evidence>
<evidence type="ECO:0000259" key="6">
    <source>
        <dbReference type="Pfam" id="PF07980"/>
    </source>
</evidence>
<reference evidence="7 8" key="1">
    <citation type="submission" date="2018-12" db="EMBL/GenBank/DDBJ databases">
        <authorList>
            <consortium name="Pathogen Informatics"/>
        </authorList>
    </citation>
    <scope>NUCLEOTIDE SEQUENCE [LARGE SCALE GENOMIC DNA]</scope>
    <source>
        <strain evidence="7 8">NCTC11432</strain>
    </source>
</reference>
<dbReference type="Gene3D" id="1.25.40.390">
    <property type="match status" value="1"/>
</dbReference>
<proteinExistence type="inferred from homology"/>
<dbReference type="Proteomes" id="UP000279227">
    <property type="component" value="Chromosome"/>
</dbReference>
<evidence type="ECO:0000256" key="2">
    <source>
        <dbReference type="ARBA" id="ARBA00006275"/>
    </source>
</evidence>
<dbReference type="AlphaFoldDB" id="A0A3S4R0Q1"/>
<dbReference type="EMBL" id="LR134289">
    <property type="protein sequence ID" value="VEE06015.1"/>
    <property type="molecule type" value="Genomic_DNA"/>
</dbReference>
<dbReference type="KEGG" id="cgle:NCTC11432_01430"/>
<protein>
    <submittedName>
        <fullName evidence="7">SusD family</fullName>
    </submittedName>
</protein>
<keyword evidence="5" id="KW-0998">Cell outer membrane</keyword>
<comment type="subcellular location">
    <subcellularLocation>
        <location evidence="1">Cell outer membrane</location>
    </subcellularLocation>
</comment>